<dbReference type="AlphaFoldDB" id="A0A914W162"/>
<protein>
    <submittedName>
        <fullName evidence="2">Uncharacterized protein</fullName>
    </submittedName>
</protein>
<proteinExistence type="predicted"/>
<dbReference type="WBParaSite" id="PSAMB.scaffold2817size21117.g19370.t1">
    <property type="protein sequence ID" value="PSAMB.scaffold2817size21117.g19370.t1"/>
    <property type="gene ID" value="PSAMB.scaffold2817size21117.g19370"/>
</dbReference>
<sequence>MSTDLPNASRDKFLDAVKQMAAYKPLPLGQDLIKMSWKFLDSVFDYSRLRHASNQTTFPPEDAEEIKANLPKAITALEEGFPMVEKCLRAEELYAVLTYQSALYFLRDDFKDLMDEKSSTVINAWIDEEWLSEYIESWSYPPPYPECKVPDLTGVPESHTWWTNAHRRGEDNQQMKVKVNSA</sequence>
<name>A0A914W162_9BILA</name>
<keyword evidence="1" id="KW-1185">Reference proteome</keyword>
<reference evidence="2" key="1">
    <citation type="submission" date="2022-11" db="UniProtKB">
        <authorList>
            <consortium name="WormBaseParasite"/>
        </authorList>
    </citation>
    <scope>IDENTIFICATION</scope>
</reference>
<accession>A0A914W162</accession>
<evidence type="ECO:0000313" key="2">
    <source>
        <dbReference type="WBParaSite" id="PSAMB.scaffold2817size21117.g19370.t1"/>
    </source>
</evidence>
<dbReference type="Proteomes" id="UP000887566">
    <property type="component" value="Unplaced"/>
</dbReference>
<evidence type="ECO:0000313" key="1">
    <source>
        <dbReference type="Proteomes" id="UP000887566"/>
    </source>
</evidence>
<organism evidence="1 2">
    <name type="scientific">Plectus sambesii</name>
    <dbReference type="NCBI Taxonomy" id="2011161"/>
    <lineage>
        <taxon>Eukaryota</taxon>
        <taxon>Metazoa</taxon>
        <taxon>Ecdysozoa</taxon>
        <taxon>Nematoda</taxon>
        <taxon>Chromadorea</taxon>
        <taxon>Plectida</taxon>
        <taxon>Plectina</taxon>
        <taxon>Plectoidea</taxon>
        <taxon>Plectidae</taxon>
        <taxon>Plectus</taxon>
    </lineage>
</organism>